<dbReference type="SUPFAM" id="SSF142921">
    <property type="entry name" value="WGR domain-like"/>
    <property type="match status" value="1"/>
</dbReference>
<accession>A0A1I0U0Y8</accession>
<organism evidence="2 3">
    <name type="scientific">Paracoccus halophilus</name>
    <dbReference type="NCBI Taxonomy" id="376733"/>
    <lineage>
        <taxon>Bacteria</taxon>
        <taxon>Pseudomonadati</taxon>
        <taxon>Pseudomonadota</taxon>
        <taxon>Alphaproteobacteria</taxon>
        <taxon>Rhodobacterales</taxon>
        <taxon>Paracoccaceae</taxon>
        <taxon>Paracoccus</taxon>
    </lineage>
</organism>
<dbReference type="PROSITE" id="PS51977">
    <property type="entry name" value="WGR"/>
    <property type="match status" value="1"/>
</dbReference>
<evidence type="ECO:0000313" key="2">
    <source>
        <dbReference type="EMBL" id="SFA56806.1"/>
    </source>
</evidence>
<dbReference type="CDD" id="cd07996">
    <property type="entry name" value="WGR_MMR_like"/>
    <property type="match status" value="1"/>
</dbReference>
<dbReference type="InterPro" id="IPR049809">
    <property type="entry name" value="YehF/YfeS-like_WGR"/>
</dbReference>
<dbReference type="EMBL" id="FOJO01000016">
    <property type="protein sequence ID" value="SFA56806.1"/>
    <property type="molecule type" value="Genomic_DNA"/>
</dbReference>
<sequence>MRRFYLMIVQRYPLGGASLVRAWSRIGSPGEMQVSHHRDEGRAIDAPDETARLKQRRGYLPNKF</sequence>
<proteinExistence type="predicted"/>
<feature type="domain" description="WGR" evidence="1">
    <location>
        <begin position="1"/>
        <end position="64"/>
    </location>
</feature>
<dbReference type="AlphaFoldDB" id="A0A1I0U0Y8"/>
<evidence type="ECO:0000313" key="3">
    <source>
        <dbReference type="Proteomes" id="UP000182312"/>
    </source>
</evidence>
<dbReference type="InterPro" id="IPR008893">
    <property type="entry name" value="WGR_domain"/>
</dbReference>
<dbReference type="RefSeq" id="WP_331435312.1">
    <property type="nucleotide sequence ID" value="NZ_FOJO01000016.1"/>
</dbReference>
<dbReference type="InterPro" id="IPR036930">
    <property type="entry name" value="WGR_dom_sf"/>
</dbReference>
<dbReference type="Pfam" id="PF05406">
    <property type="entry name" value="WGR"/>
    <property type="match status" value="1"/>
</dbReference>
<evidence type="ECO:0000259" key="1">
    <source>
        <dbReference type="PROSITE" id="PS51977"/>
    </source>
</evidence>
<protein>
    <submittedName>
        <fullName evidence="2">WGR domain-containing protein</fullName>
    </submittedName>
</protein>
<gene>
    <name evidence="2" type="ORF">SAMN04487972_1165</name>
</gene>
<name>A0A1I0U0Y8_9RHOB</name>
<dbReference type="Proteomes" id="UP000182312">
    <property type="component" value="Unassembled WGS sequence"/>
</dbReference>
<reference evidence="2 3" key="1">
    <citation type="submission" date="2016-10" db="EMBL/GenBank/DDBJ databases">
        <authorList>
            <person name="de Groot N.N."/>
        </authorList>
    </citation>
    <scope>NUCLEOTIDE SEQUENCE [LARGE SCALE GENOMIC DNA]</scope>
    <source>
        <strain evidence="2 3">CGMCC 1.6117</strain>
    </source>
</reference>